<evidence type="ECO:0000256" key="1">
    <source>
        <dbReference type="ARBA" id="ARBA00023125"/>
    </source>
</evidence>
<dbReference type="EMBL" id="BRXR01000001">
    <property type="protein sequence ID" value="GLC29192.1"/>
    <property type="molecule type" value="Genomic_DNA"/>
</dbReference>
<keyword evidence="3" id="KW-0812">Transmembrane</keyword>
<evidence type="ECO:0000256" key="2">
    <source>
        <dbReference type="PROSITE-ProRule" id="PRU00335"/>
    </source>
</evidence>
<evidence type="ECO:0000313" key="5">
    <source>
        <dbReference type="EMBL" id="GLC29192.1"/>
    </source>
</evidence>
<dbReference type="RefSeq" id="WP_264848480.1">
    <property type="nucleotide sequence ID" value="NZ_BRXR01000001.1"/>
</dbReference>
<comment type="caution">
    <text evidence="5">The sequence shown here is derived from an EMBL/GenBank/DDBJ whole genome shotgun (WGS) entry which is preliminary data.</text>
</comment>
<keyword evidence="6" id="KW-1185">Reference proteome</keyword>
<dbReference type="InterPro" id="IPR050109">
    <property type="entry name" value="HTH-type_TetR-like_transc_reg"/>
</dbReference>
<feature type="DNA-binding region" description="H-T-H motif" evidence="2">
    <location>
        <begin position="36"/>
        <end position="55"/>
    </location>
</feature>
<feature type="transmembrane region" description="Helical" evidence="3">
    <location>
        <begin position="155"/>
        <end position="173"/>
    </location>
</feature>
<keyword evidence="3" id="KW-1133">Transmembrane helix</keyword>
<dbReference type="Gene3D" id="1.10.357.10">
    <property type="entry name" value="Tetracycline Repressor, domain 2"/>
    <property type="match status" value="1"/>
</dbReference>
<dbReference type="Pfam" id="PF00440">
    <property type="entry name" value="TetR_N"/>
    <property type="match status" value="1"/>
</dbReference>
<dbReference type="PANTHER" id="PTHR30328">
    <property type="entry name" value="TRANSCRIPTIONAL REPRESSOR"/>
    <property type="match status" value="1"/>
</dbReference>
<sequence length="209" mass="24230">MRIQIKNDPEKSKEAKTKILKAAEAIFAEKGFDGARVDEIAKKAKVNKALLYYYFENKEKLLEELVRDNINQTMNKKEKVLKEIKSFNKEDIEVFFDKVFKHLEERKDILRIITIEALKSGSEDTSIFKLLLPSLPKMIANMESCGAKIDDSMDIMIYSFFFGLIPGAVYFTLGDKWADFYNVSKEEADKRFADVFKKTCLTYCDNLLK</sequence>
<reference evidence="5 6" key="1">
    <citation type="journal article" date="2024" name="Int. J. Syst. Evol. Microbiol.">
        <title>Clostridium omnivorum sp. nov., isolated from anoxic soil under the treatment of reductive soil disinfestation.</title>
        <authorList>
            <person name="Ueki A."/>
            <person name="Tonouchi A."/>
            <person name="Kaku N."/>
            <person name="Honma S."/>
            <person name="Ueki K."/>
        </authorList>
    </citation>
    <scope>NUCLEOTIDE SEQUENCE [LARGE SCALE GENOMIC DNA]</scope>
    <source>
        <strain evidence="5 6">E14</strain>
    </source>
</reference>
<proteinExistence type="predicted"/>
<dbReference type="PRINTS" id="PR00455">
    <property type="entry name" value="HTHTETR"/>
</dbReference>
<evidence type="ECO:0000256" key="3">
    <source>
        <dbReference type="SAM" id="Phobius"/>
    </source>
</evidence>
<evidence type="ECO:0000259" key="4">
    <source>
        <dbReference type="PROSITE" id="PS50977"/>
    </source>
</evidence>
<keyword evidence="3" id="KW-0472">Membrane</keyword>
<gene>
    <name evidence="5" type="ORF">bsdE14_06020</name>
</gene>
<dbReference type="PANTHER" id="PTHR30328:SF54">
    <property type="entry name" value="HTH-TYPE TRANSCRIPTIONAL REPRESSOR SCO4008"/>
    <property type="match status" value="1"/>
</dbReference>
<protein>
    <submittedName>
        <fullName evidence="5">TetR family transcriptional regulator</fullName>
    </submittedName>
</protein>
<dbReference type="SUPFAM" id="SSF46689">
    <property type="entry name" value="Homeodomain-like"/>
    <property type="match status" value="1"/>
</dbReference>
<organism evidence="5 6">
    <name type="scientific">Clostridium omnivorum</name>
    <dbReference type="NCBI Taxonomy" id="1604902"/>
    <lineage>
        <taxon>Bacteria</taxon>
        <taxon>Bacillati</taxon>
        <taxon>Bacillota</taxon>
        <taxon>Clostridia</taxon>
        <taxon>Eubacteriales</taxon>
        <taxon>Clostridiaceae</taxon>
        <taxon>Clostridium</taxon>
    </lineage>
</organism>
<evidence type="ECO:0000313" key="6">
    <source>
        <dbReference type="Proteomes" id="UP001208567"/>
    </source>
</evidence>
<dbReference type="InterPro" id="IPR001647">
    <property type="entry name" value="HTH_TetR"/>
</dbReference>
<name>A0ABQ5N1W6_9CLOT</name>
<dbReference type="PROSITE" id="PS50977">
    <property type="entry name" value="HTH_TETR_2"/>
    <property type="match status" value="1"/>
</dbReference>
<dbReference type="InterPro" id="IPR009057">
    <property type="entry name" value="Homeodomain-like_sf"/>
</dbReference>
<dbReference type="Proteomes" id="UP001208567">
    <property type="component" value="Unassembled WGS sequence"/>
</dbReference>
<keyword evidence="1 2" id="KW-0238">DNA-binding</keyword>
<accession>A0ABQ5N1W6</accession>
<feature type="domain" description="HTH tetR-type" evidence="4">
    <location>
        <begin position="13"/>
        <end position="73"/>
    </location>
</feature>